<dbReference type="InterPro" id="IPR000634">
    <property type="entry name" value="Ser/Thr_deHydtase_PyrdxlP-BS"/>
</dbReference>
<evidence type="ECO:0000256" key="2">
    <source>
        <dbReference type="ARBA" id="ARBA00010869"/>
    </source>
</evidence>
<dbReference type="FunFam" id="3.40.50.1100:FF:000005">
    <property type="entry name" value="Threonine dehydratase catabolic"/>
    <property type="match status" value="1"/>
</dbReference>
<comment type="cofactor">
    <cofactor evidence="1">
        <name>pyridoxal 5'-phosphate</name>
        <dbReference type="ChEBI" id="CHEBI:597326"/>
    </cofactor>
</comment>
<dbReference type="InterPro" id="IPR050147">
    <property type="entry name" value="Ser/Thr_Dehydratase"/>
</dbReference>
<dbReference type="InterPro" id="IPR036052">
    <property type="entry name" value="TrpB-like_PALP_sf"/>
</dbReference>
<evidence type="ECO:0000256" key="3">
    <source>
        <dbReference type="ARBA" id="ARBA00022898"/>
    </source>
</evidence>
<gene>
    <name evidence="6" type="primary">eutB</name>
    <name evidence="6" type="ORF">ABW06_24955</name>
</gene>
<organism evidence="6 7">
    <name type="scientific">Pluralibacter gergoviae</name>
    <name type="common">Enterobacter gergoviae</name>
    <dbReference type="NCBI Taxonomy" id="61647"/>
    <lineage>
        <taxon>Bacteria</taxon>
        <taxon>Pseudomonadati</taxon>
        <taxon>Pseudomonadota</taxon>
        <taxon>Gammaproteobacteria</taxon>
        <taxon>Enterobacterales</taxon>
        <taxon>Enterobacteriaceae</taxon>
        <taxon>Pluralibacter</taxon>
    </lineage>
</organism>
<evidence type="ECO:0000259" key="5">
    <source>
        <dbReference type="Pfam" id="PF00291"/>
    </source>
</evidence>
<accession>A0A0J5KPJ6</accession>
<feature type="domain" description="Tryptophan synthase beta chain-like PALP" evidence="5">
    <location>
        <begin position="26"/>
        <end position="316"/>
    </location>
</feature>
<dbReference type="GO" id="GO:0003941">
    <property type="term" value="F:L-serine ammonia-lyase activity"/>
    <property type="evidence" value="ECO:0007669"/>
    <property type="project" value="TreeGrafter"/>
</dbReference>
<dbReference type="EMBL" id="LDZF01000050">
    <property type="protein sequence ID" value="KMK07959.1"/>
    <property type="molecule type" value="Genomic_DNA"/>
</dbReference>
<reference evidence="6 7" key="1">
    <citation type="submission" date="2015-05" db="EMBL/GenBank/DDBJ databases">
        <title>Genome sequences of Pluralibacter gergoviae.</title>
        <authorList>
            <person name="Greninger A.L."/>
            <person name="Miller S."/>
        </authorList>
    </citation>
    <scope>NUCLEOTIDE SEQUENCE [LARGE SCALE GENOMIC DNA]</scope>
    <source>
        <strain evidence="6 7">JS81F13</strain>
    </source>
</reference>
<dbReference type="PANTHER" id="PTHR48078">
    <property type="entry name" value="THREONINE DEHYDRATASE, MITOCHONDRIAL-RELATED"/>
    <property type="match status" value="1"/>
</dbReference>
<dbReference type="Gene3D" id="3.40.50.1100">
    <property type="match status" value="2"/>
</dbReference>
<dbReference type="PATRIC" id="fig|61647.15.peg.4477"/>
<dbReference type="GO" id="GO:0004794">
    <property type="term" value="F:threonine deaminase activity"/>
    <property type="evidence" value="ECO:0007669"/>
    <property type="project" value="UniProtKB-EC"/>
</dbReference>
<comment type="similarity">
    <text evidence="2">Belongs to the serine/threonine dehydratase family.</text>
</comment>
<keyword evidence="3" id="KW-0663">Pyridoxal phosphate</keyword>
<evidence type="ECO:0000256" key="4">
    <source>
        <dbReference type="ARBA" id="ARBA00023239"/>
    </source>
</evidence>
<dbReference type="GO" id="GO:0009097">
    <property type="term" value="P:isoleucine biosynthetic process"/>
    <property type="evidence" value="ECO:0007669"/>
    <property type="project" value="TreeGrafter"/>
</dbReference>
<keyword evidence="7" id="KW-1185">Reference proteome</keyword>
<dbReference type="PROSITE" id="PS00165">
    <property type="entry name" value="DEHYDRATASE_SER_THR"/>
    <property type="match status" value="1"/>
</dbReference>
<keyword evidence="4 6" id="KW-0456">Lyase</keyword>
<comment type="caution">
    <text evidence="6">The sequence shown here is derived from an EMBL/GenBank/DDBJ whole genome shotgun (WGS) entry which is preliminary data.</text>
</comment>
<dbReference type="GO" id="GO:0006567">
    <property type="term" value="P:L-threonine catabolic process"/>
    <property type="evidence" value="ECO:0007669"/>
    <property type="project" value="TreeGrafter"/>
</dbReference>
<protein>
    <submittedName>
        <fullName evidence="6">Threonine dehydratase</fullName>
        <ecNumber evidence="6">4.3.1.19</ecNumber>
    </submittedName>
</protein>
<dbReference type="RefSeq" id="WP_048281131.1">
    <property type="nucleotide sequence ID" value="NZ_LDZF01000050.1"/>
</dbReference>
<name>A0A0J5KPJ6_PLUGE</name>
<dbReference type="GO" id="GO:0030170">
    <property type="term" value="F:pyridoxal phosphate binding"/>
    <property type="evidence" value="ECO:0007669"/>
    <property type="project" value="InterPro"/>
</dbReference>
<proteinExistence type="inferred from homology"/>
<dbReference type="InterPro" id="IPR001926">
    <property type="entry name" value="TrpB-like_PALP"/>
</dbReference>
<evidence type="ECO:0000256" key="1">
    <source>
        <dbReference type="ARBA" id="ARBA00001933"/>
    </source>
</evidence>
<dbReference type="PANTHER" id="PTHR48078:SF6">
    <property type="entry name" value="L-THREONINE DEHYDRATASE CATABOLIC TDCB"/>
    <property type="match status" value="1"/>
</dbReference>
<evidence type="ECO:0000313" key="7">
    <source>
        <dbReference type="Proteomes" id="UP000036196"/>
    </source>
</evidence>
<dbReference type="AlphaFoldDB" id="A0A0J5KPJ6"/>
<sequence>MANNVSSDIDIAEFYAARERIYPLALATPLIYSRSLSDLFSAQIYLKCEQFQPTGAFKIRGAANTILGELQKNEQRIRRNGVVTASTGNHGRAVSYVAKKLGIPATVYLSSLVPENKVRNIELEGSRVVRVGASQDDAMAEVKRAVAEFGMIEIPPFDHPSIIAGQGTIAFELNEQLNDIDYIFSGLSGGGLLGGIGLAMKHLAPQTHIVGVSLAQGAAMWESLKAGKPVMVEEVASVADSLGGGIGMDNRWTLPAVKQVMDKHFQVSDDYIAAALLLLFEKEKILVEGAAAVGLAALLQYRPDIKGRKVVLILSGNSIATATLPALRQRAVNVDEVGQ</sequence>
<dbReference type="EC" id="4.3.1.19" evidence="6"/>
<dbReference type="Pfam" id="PF00291">
    <property type="entry name" value="PALP"/>
    <property type="match status" value="1"/>
</dbReference>
<dbReference type="Proteomes" id="UP000036196">
    <property type="component" value="Unassembled WGS sequence"/>
</dbReference>
<dbReference type="SUPFAM" id="SSF53686">
    <property type="entry name" value="Tryptophan synthase beta subunit-like PLP-dependent enzymes"/>
    <property type="match status" value="1"/>
</dbReference>
<dbReference type="CDD" id="cd01562">
    <property type="entry name" value="Thr-dehyd"/>
    <property type="match status" value="1"/>
</dbReference>
<dbReference type="GO" id="GO:0006565">
    <property type="term" value="P:L-serine catabolic process"/>
    <property type="evidence" value="ECO:0007669"/>
    <property type="project" value="TreeGrafter"/>
</dbReference>
<evidence type="ECO:0000313" key="6">
    <source>
        <dbReference type="EMBL" id="KMK07959.1"/>
    </source>
</evidence>